<evidence type="ECO:0000313" key="3">
    <source>
        <dbReference type="Proteomes" id="UP000747399"/>
    </source>
</evidence>
<feature type="compositionally biased region" description="Polar residues" evidence="1">
    <location>
        <begin position="127"/>
        <end position="136"/>
    </location>
</feature>
<dbReference type="AlphaFoldDB" id="A0A8J4B9J3"/>
<dbReference type="EMBL" id="BNCO01000024">
    <property type="protein sequence ID" value="GIL56380.1"/>
    <property type="molecule type" value="Genomic_DNA"/>
</dbReference>
<proteinExistence type="predicted"/>
<gene>
    <name evidence="2" type="ORF">Vafri_11749</name>
</gene>
<accession>A0A8J4B9J3</accession>
<evidence type="ECO:0000313" key="2">
    <source>
        <dbReference type="EMBL" id="GIL56380.1"/>
    </source>
</evidence>
<keyword evidence="3" id="KW-1185">Reference proteome</keyword>
<sequence length="204" mass="22101">MEFHRHWDSGSMCEWIESEFQPAAAETTWEFGPKAHITDGKNPPSAILAAGFSVPPGESGGCTDAPGASIISAAVVESTARPHTDVPPADTQLELSAMQPDHHHDYQQQQQQQQQPRPESPADGTPVTVSGTSPASSVPGLPAPQTLPPPPPPRSPHTAPHSHTYHYHHHHHRHDQQTLNDGYLLKRHAEDDTEESSDADDSVS</sequence>
<feature type="region of interest" description="Disordered" evidence="1">
    <location>
        <begin position="100"/>
        <end position="204"/>
    </location>
</feature>
<organism evidence="2 3">
    <name type="scientific">Volvox africanus</name>
    <dbReference type="NCBI Taxonomy" id="51714"/>
    <lineage>
        <taxon>Eukaryota</taxon>
        <taxon>Viridiplantae</taxon>
        <taxon>Chlorophyta</taxon>
        <taxon>core chlorophytes</taxon>
        <taxon>Chlorophyceae</taxon>
        <taxon>CS clade</taxon>
        <taxon>Chlamydomonadales</taxon>
        <taxon>Volvocaceae</taxon>
        <taxon>Volvox</taxon>
    </lineage>
</organism>
<comment type="caution">
    <text evidence="2">The sequence shown here is derived from an EMBL/GenBank/DDBJ whole genome shotgun (WGS) entry which is preliminary data.</text>
</comment>
<feature type="non-terminal residue" evidence="2">
    <location>
        <position position="204"/>
    </location>
</feature>
<feature type="compositionally biased region" description="Acidic residues" evidence="1">
    <location>
        <begin position="191"/>
        <end position="204"/>
    </location>
</feature>
<feature type="compositionally biased region" description="Basic residues" evidence="1">
    <location>
        <begin position="163"/>
        <end position="174"/>
    </location>
</feature>
<evidence type="ECO:0000256" key="1">
    <source>
        <dbReference type="SAM" id="MobiDB-lite"/>
    </source>
</evidence>
<protein>
    <submittedName>
        <fullName evidence="2">Uncharacterized protein</fullName>
    </submittedName>
</protein>
<feature type="compositionally biased region" description="Pro residues" evidence="1">
    <location>
        <begin position="141"/>
        <end position="155"/>
    </location>
</feature>
<dbReference type="Proteomes" id="UP000747399">
    <property type="component" value="Unassembled WGS sequence"/>
</dbReference>
<name>A0A8J4B9J3_9CHLO</name>
<reference evidence="2" key="1">
    <citation type="journal article" date="2021" name="Proc. Natl. Acad. Sci. U.S.A.">
        <title>Three genomes in the algal genus Volvox reveal the fate of a haploid sex-determining region after a transition to homothallism.</title>
        <authorList>
            <person name="Yamamoto K."/>
            <person name="Hamaji T."/>
            <person name="Kawai-Toyooka H."/>
            <person name="Matsuzaki R."/>
            <person name="Takahashi F."/>
            <person name="Nishimura Y."/>
            <person name="Kawachi M."/>
            <person name="Noguchi H."/>
            <person name="Minakuchi Y."/>
            <person name="Umen J.G."/>
            <person name="Toyoda A."/>
            <person name="Nozaki H."/>
        </authorList>
    </citation>
    <scope>NUCLEOTIDE SEQUENCE</scope>
    <source>
        <strain evidence="2">NIES-3780</strain>
    </source>
</reference>